<protein>
    <submittedName>
        <fullName evidence="7">Acetolactate synthase isozyme1 large subunit</fullName>
    </submittedName>
</protein>
<dbReference type="Proteomes" id="UP000309550">
    <property type="component" value="Unassembled WGS sequence"/>
</dbReference>
<dbReference type="Pfam" id="PF02775">
    <property type="entry name" value="TPP_enzyme_C"/>
    <property type="match status" value="1"/>
</dbReference>
<keyword evidence="2 3" id="KW-0786">Thiamine pyrophosphate</keyword>
<evidence type="ECO:0000256" key="1">
    <source>
        <dbReference type="ARBA" id="ARBA00007812"/>
    </source>
</evidence>
<dbReference type="GO" id="GO:0009099">
    <property type="term" value="P:L-valine biosynthetic process"/>
    <property type="evidence" value="ECO:0007669"/>
    <property type="project" value="TreeGrafter"/>
</dbReference>
<comment type="caution">
    <text evidence="7">The sequence shown here is derived from an EMBL/GenBank/DDBJ whole genome shotgun (WGS) entry which is preliminary data.</text>
</comment>
<evidence type="ECO:0000259" key="4">
    <source>
        <dbReference type="Pfam" id="PF00205"/>
    </source>
</evidence>
<dbReference type="InterPro" id="IPR029035">
    <property type="entry name" value="DHS-like_NAD/FAD-binding_dom"/>
</dbReference>
<dbReference type="GO" id="GO:0005948">
    <property type="term" value="C:acetolactate synthase complex"/>
    <property type="evidence" value="ECO:0007669"/>
    <property type="project" value="TreeGrafter"/>
</dbReference>
<dbReference type="Pfam" id="PF00205">
    <property type="entry name" value="TPP_enzyme_M"/>
    <property type="match status" value="1"/>
</dbReference>
<dbReference type="InterPro" id="IPR011766">
    <property type="entry name" value="TPP_enzyme_TPP-bd"/>
</dbReference>
<feature type="domain" description="Thiamine pyrophosphate enzyme central" evidence="4">
    <location>
        <begin position="190"/>
        <end position="317"/>
    </location>
</feature>
<gene>
    <name evidence="7" type="ORF">FDT80_16210</name>
</gene>
<dbReference type="PANTHER" id="PTHR18968">
    <property type="entry name" value="THIAMINE PYROPHOSPHATE ENZYMES"/>
    <property type="match status" value="1"/>
</dbReference>
<dbReference type="EMBL" id="VANS01000005">
    <property type="protein sequence ID" value="TMM50800.1"/>
    <property type="molecule type" value="Genomic_DNA"/>
</dbReference>
<feature type="domain" description="Thiamine pyrophosphate enzyme TPP-binding" evidence="5">
    <location>
        <begin position="375"/>
        <end position="519"/>
    </location>
</feature>
<dbReference type="CDD" id="cd07035">
    <property type="entry name" value="TPP_PYR_POX_like"/>
    <property type="match status" value="1"/>
</dbReference>
<dbReference type="GO" id="GO:0009097">
    <property type="term" value="P:isoleucine biosynthetic process"/>
    <property type="evidence" value="ECO:0007669"/>
    <property type="project" value="TreeGrafter"/>
</dbReference>
<dbReference type="GO" id="GO:0003984">
    <property type="term" value="F:acetolactate synthase activity"/>
    <property type="evidence" value="ECO:0007669"/>
    <property type="project" value="TreeGrafter"/>
</dbReference>
<dbReference type="InterPro" id="IPR029061">
    <property type="entry name" value="THDP-binding"/>
</dbReference>
<sequence length="527" mass="56252">MTDPIRPLGAQISHMLKDRSVDVIFGIPGVHNQEMYRGIEEAGLMHVLARHEQGAGFMADGYARATGKPGVAYVITGPGLCNIMTPMGQAYSDSVPLLVLSSCLDETAARRGQLHQMKDQRAAAETVCDWSEDARTAEAAYALIDRALVEFTAQRPRPKHIQVPIAALQDPAPPAPAPTGYVNTDAPQMTQALDAILAAERVLFVLGGGARIAPSVTRMVLRALGAASFTTYAGRGIVGPDDPLHFGATLARPGSAEVIGTADLVVVIGSELAEVDIWRKDLGHAGAMIRVDIDPAQFGGTGPRTLNLHCDGGLFMRGLLDRLEHQEASGGWSTGEVADARARWRAETDAERPGIVAVCDALRAAVADDTMIYSDMTQFAYVAKEVWPMDRPGHWHHPYGFGTLGYAMPAAIGGAVARRGLPTMAIIGDYGFHYTMQELGVAVELGLSLPIILWDNGKLGEIEDSMVRSQIAPNAVVARNPDFCKLAQAFGARARAPQTLSQMQTDVRAAFDADGPTLIYLTPGLTA</sequence>
<name>A0A5S3PB59_9RHOB</name>
<evidence type="ECO:0000256" key="2">
    <source>
        <dbReference type="ARBA" id="ARBA00023052"/>
    </source>
</evidence>
<dbReference type="AlphaFoldDB" id="A0A5S3PB59"/>
<organism evidence="7 8">
    <name type="scientific">Sulfitobacter sabulilitoris</name>
    <dbReference type="NCBI Taxonomy" id="2562655"/>
    <lineage>
        <taxon>Bacteria</taxon>
        <taxon>Pseudomonadati</taxon>
        <taxon>Pseudomonadota</taxon>
        <taxon>Alphaproteobacteria</taxon>
        <taxon>Rhodobacterales</taxon>
        <taxon>Roseobacteraceae</taxon>
        <taxon>Sulfitobacter</taxon>
    </lineage>
</organism>
<dbReference type="GO" id="GO:0050660">
    <property type="term" value="F:flavin adenine dinucleotide binding"/>
    <property type="evidence" value="ECO:0007669"/>
    <property type="project" value="TreeGrafter"/>
</dbReference>
<dbReference type="Pfam" id="PF02776">
    <property type="entry name" value="TPP_enzyme_N"/>
    <property type="match status" value="1"/>
</dbReference>
<dbReference type="GO" id="GO:0000287">
    <property type="term" value="F:magnesium ion binding"/>
    <property type="evidence" value="ECO:0007669"/>
    <property type="project" value="InterPro"/>
</dbReference>
<accession>A0A5S3PB59</accession>
<dbReference type="CDD" id="cd00568">
    <property type="entry name" value="TPP_enzymes"/>
    <property type="match status" value="1"/>
</dbReference>
<dbReference type="SUPFAM" id="SSF52467">
    <property type="entry name" value="DHS-like NAD/FAD-binding domain"/>
    <property type="match status" value="1"/>
</dbReference>
<dbReference type="PANTHER" id="PTHR18968:SF13">
    <property type="entry name" value="ACETOLACTATE SYNTHASE CATALYTIC SUBUNIT, MITOCHONDRIAL"/>
    <property type="match status" value="1"/>
</dbReference>
<evidence type="ECO:0000259" key="5">
    <source>
        <dbReference type="Pfam" id="PF02775"/>
    </source>
</evidence>
<dbReference type="InterPro" id="IPR012001">
    <property type="entry name" value="Thiamin_PyroP_enz_TPP-bd_dom"/>
</dbReference>
<dbReference type="GO" id="GO:0030976">
    <property type="term" value="F:thiamine pyrophosphate binding"/>
    <property type="evidence" value="ECO:0007669"/>
    <property type="project" value="InterPro"/>
</dbReference>
<dbReference type="InterPro" id="IPR045229">
    <property type="entry name" value="TPP_enz"/>
</dbReference>
<keyword evidence="8" id="KW-1185">Reference proteome</keyword>
<reference evidence="7 8" key="1">
    <citation type="submission" date="2019-05" db="EMBL/GenBank/DDBJ databases">
        <title>Sulfitobacter sabulilitoris sp. nov., isolated from a marine sand.</title>
        <authorList>
            <person name="Yoon J.-H."/>
        </authorList>
    </citation>
    <scope>NUCLEOTIDE SEQUENCE [LARGE SCALE GENOMIC DNA]</scope>
    <source>
        <strain evidence="7 8">HSMS-29</strain>
    </source>
</reference>
<dbReference type="Gene3D" id="3.40.50.1220">
    <property type="entry name" value="TPP-binding domain"/>
    <property type="match status" value="1"/>
</dbReference>
<proteinExistence type="inferred from homology"/>
<evidence type="ECO:0000259" key="6">
    <source>
        <dbReference type="Pfam" id="PF02776"/>
    </source>
</evidence>
<comment type="similarity">
    <text evidence="1 3">Belongs to the TPP enzyme family.</text>
</comment>
<dbReference type="Gene3D" id="3.40.50.970">
    <property type="match status" value="2"/>
</dbReference>
<evidence type="ECO:0000313" key="7">
    <source>
        <dbReference type="EMBL" id="TMM50800.1"/>
    </source>
</evidence>
<dbReference type="SUPFAM" id="SSF52518">
    <property type="entry name" value="Thiamin diphosphate-binding fold (THDP-binding)"/>
    <property type="match status" value="2"/>
</dbReference>
<evidence type="ECO:0000256" key="3">
    <source>
        <dbReference type="RuleBase" id="RU362132"/>
    </source>
</evidence>
<evidence type="ECO:0000313" key="8">
    <source>
        <dbReference type="Proteomes" id="UP000309550"/>
    </source>
</evidence>
<dbReference type="OrthoDB" id="4494979at2"/>
<dbReference type="InterPro" id="IPR012000">
    <property type="entry name" value="Thiamin_PyroP_enz_cen_dom"/>
</dbReference>
<feature type="domain" description="Thiamine pyrophosphate enzyme N-terminal TPP-binding" evidence="6">
    <location>
        <begin position="9"/>
        <end position="121"/>
    </location>
</feature>